<organism evidence="9 11">
    <name type="scientific">Aerococcus sanguinicola</name>
    <dbReference type="NCBI Taxonomy" id="119206"/>
    <lineage>
        <taxon>Bacteria</taxon>
        <taxon>Bacillati</taxon>
        <taxon>Bacillota</taxon>
        <taxon>Bacilli</taxon>
        <taxon>Lactobacillales</taxon>
        <taxon>Aerococcaceae</taxon>
        <taxon>Aerococcus</taxon>
    </lineage>
</organism>
<reference evidence="10 12" key="3">
    <citation type="submission" date="2017-12" db="EMBL/GenBank/DDBJ databases">
        <title>Phylogenetic diversity of female urinary microbiome.</title>
        <authorList>
            <person name="Thomas-White K."/>
            <person name="Wolfe A.J."/>
        </authorList>
    </citation>
    <scope>NUCLEOTIDE SEQUENCE [LARGE SCALE GENOMIC DNA]</scope>
    <source>
        <strain evidence="10 12">UMB0139</strain>
    </source>
</reference>
<evidence type="ECO:0000256" key="1">
    <source>
        <dbReference type="ARBA" id="ARBA00017378"/>
    </source>
</evidence>
<sequence>MNDKEKEAKLSQMKISIVGAGAVGSALCEDLSSKQYDVTLIEKDAHKLEDLLANYDIMGVLGNAATISVLEEANIKDCDVFIAVTNYDEINLMASIVAKELGAKYTIARVSNPEYTDYLNFSNGKLGIDLIVNPELEAATEMLNNLDYPSAFSVESFFRGRAHLISLDVSEGSQIDGLALSQLGAVFDHIDKILICVVERQGEIFIPYGDFVIRANDRVYVTGDSQQLREFYKVLGGSTKKIRSTMIVGASNIAFHLVPKLIQRKIAVKVIERKEEKALRLAAENEEAVVIVGDGTHPDLLFEEYLENFDALITLTGIDEENIVLSILAKRLGIGKTLTKMDRVALIEYTGLMDLETVVIPHQLFADRIIHLVRSFVRSYGSNIEKFYRIANNQVEAIEFTVASDSRLVGKSLIEINLVDNVMIGSIFRQGQIIIPSGHDQLQAGDRLIIVAYQRDISDLDDILRG</sequence>
<dbReference type="SUPFAM" id="SSF51735">
    <property type="entry name" value="NAD(P)-binding Rossmann-fold domains"/>
    <property type="match status" value="2"/>
</dbReference>
<dbReference type="KEGG" id="asan:AWM72_08255"/>
<keyword evidence="2" id="KW-0813">Transport</keyword>
<dbReference type="InterPro" id="IPR036291">
    <property type="entry name" value="NAD(P)-bd_dom_sf"/>
</dbReference>
<dbReference type="InterPro" id="IPR006037">
    <property type="entry name" value="RCK_C"/>
</dbReference>
<evidence type="ECO:0000256" key="2">
    <source>
        <dbReference type="ARBA" id="ARBA00022448"/>
    </source>
</evidence>
<evidence type="ECO:0000259" key="8">
    <source>
        <dbReference type="PROSITE" id="PS51202"/>
    </source>
</evidence>
<accession>A0A120I9F1</accession>
<evidence type="ECO:0000256" key="6">
    <source>
        <dbReference type="ARBA" id="ARBA00023065"/>
    </source>
</evidence>
<keyword evidence="11" id="KW-1185">Reference proteome</keyword>
<dbReference type="InterPro" id="IPR003148">
    <property type="entry name" value="RCK_N"/>
</dbReference>
<keyword evidence="3" id="KW-0633">Potassium transport</keyword>
<evidence type="ECO:0000313" key="12">
    <source>
        <dbReference type="Proteomes" id="UP000234239"/>
    </source>
</evidence>
<dbReference type="PROSITE" id="PS51201">
    <property type="entry name" value="RCK_N"/>
    <property type="match status" value="2"/>
</dbReference>
<evidence type="ECO:0000256" key="3">
    <source>
        <dbReference type="ARBA" id="ARBA00022538"/>
    </source>
</evidence>
<dbReference type="NCBIfam" id="NF007033">
    <property type="entry name" value="PRK09496.1-5"/>
    <property type="match status" value="1"/>
</dbReference>
<keyword evidence="6" id="KW-0406">Ion transport</keyword>
<protein>
    <recommendedName>
        <fullName evidence="1">Trk system potassium uptake protein TrkA</fullName>
    </recommendedName>
</protein>
<feature type="domain" description="RCK N-terminal" evidence="7">
    <location>
        <begin position="242"/>
        <end position="370"/>
    </location>
</feature>
<proteinExistence type="predicted"/>
<dbReference type="PANTHER" id="PTHR43833">
    <property type="entry name" value="POTASSIUM CHANNEL PROTEIN 2-RELATED-RELATED"/>
    <property type="match status" value="1"/>
</dbReference>
<keyword evidence="4" id="KW-0630">Potassium</keyword>
<dbReference type="PRINTS" id="PR00335">
    <property type="entry name" value="KUPTAKETRKA"/>
</dbReference>
<evidence type="ECO:0000256" key="4">
    <source>
        <dbReference type="ARBA" id="ARBA00022958"/>
    </source>
</evidence>
<dbReference type="NCBIfam" id="NF007031">
    <property type="entry name" value="PRK09496.1-2"/>
    <property type="match status" value="1"/>
</dbReference>
<keyword evidence="5" id="KW-0520">NAD</keyword>
<dbReference type="OrthoDB" id="9775180at2"/>
<dbReference type="Pfam" id="PF02080">
    <property type="entry name" value="TrkA_C"/>
    <property type="match status" value="2"/>
</dbReference>
<evidence type="ECO:0000313" key="11">
    <source>
        <dbReference type="Proteomes" id="UP000069912"/>
    </source>
</evidence>
<dbReference type="Gene3D" id="3.40.50.720">
    <property type="entry name" value="NAD(P)-binding Rossmann-like Domain"/>
    <property type="match status" value="2"/>
</dbReference>
<dbReference type="AlphaFoldDB" id="A0A120I9F1"/>
<dbReference type="Proteomes" id="UP000069912">
    <property type="component" value="Chromosome"/>
</dbReference>
<dbReference type="SUPFAM" id="SSF116726">
    <property type="entry name" value="TrkA C-terminal domain-like"/>
    <property type="match status" value="2"/>
</dbReference>
<dbReference type="GO" id="GO:0015079">
    <property type="term" value="F:potassium ion transmembrane transporter activity"/>
    <property type="evidence" value="ECO:0007669"/>
    <property type="project" value="InterPro"/>
</dbReference>
<evidence type="ECO:0000313" key="10">
    <source>
        <dbReference type="EMBL" id="PKZ23249.1"/>
    </source>
</evidence>
<evidence type="ECO:0000256" key="5">
    <source>
        <dbReference type="ARBA" id="ARBA00023027"/>
    </source>
</evidence>
<dbReference type="EMBL" id="CP014160">
    <property type="protein sequence ID" value="AMB94748.1"/>
    <property type="molecule type" value="Genomic_DNA"/>
</dbReference>
<reference evidence="9 11" key="1">
    <citation type="journal article" date="2016" name="Genome Announc.">
        <title>Complete Genome Sequences of Aerococcus christensenii CCUG 28831T, Aerococcus sanguinicola CCUG 43001T, Aerococcus urinae CCUG 36881T, Aerococcus urinaeequi CCUG 28094T, Aerococcus urinaehominis CCUG 42038 BT, and Aerococcus viridans CCUG 4311T.</title>
        <authorList>
            <person name="Carkaci D."/>
            <person name="Dargis R."/>
            <person name="Nielsen X.C."/>
            <person name="Skovgaard O."/>
            <person name="Fuursted K."/>
            <person name="Christensen J.J."/>
        </authorList>
    </citation>
    <scope>NUCLEOTIDE SEQUENCE [LARGE SCALE GENOMIC DNA]</scope>
    <source>
        <strain evidence="9 11">CCUG43001</strain>
    </source>
</reference>
<feature type="domain" description="RCK N-terminal" evidence="7">
    <location>
        <begin position="12"/>
        <end position="132"/>
    </location>
</feature>
<dbReference type="PROSITE" id="PS51202">
    <property type="entry name" value="RCK_C"/>
    <property type="match status" value="2"/>
</dbReference>
<dbReference type="PANTHER" id="PTHR43833:SF5">
    <property type="entry name" value="TRK SYSTEM POTASSIUM UPTAKE PROTEIN TRKA"/>
    <property type="match status" value="1"/>
</dbReference>
<dbReference type="Pfam" id="PF02254">
    <property type="entry name" value="TrkA_N"/>
    <property type="match status" value="2"/>
</dbReference>
<feature type="domain" description="RCK C-terminal" evidence="8">
    <location>
        <begin position="152"/>
        <end position="237"/>
    </location>
</feature>
<dbReference type="Proteomes" id="UP000234239">
    <property type="component" value="Unassembled WGS sequence"/>
</dbReference>
<reference evidence="11" key="2">
    <citation type="submission" date="2016-01" db="EMBL/GenBank/DDBJ databases">
        <title>Six Aerococcus type strain genome sequencing and assembly using PacBio and Illumina Hiseq.</title>
        <authorList>
            <person name="Carkaci D."/>
            <person name="Dargis R."/>
            <person name="Nielsen X.C."/>
            <person name="Skovgaard O."/>
            <person name="Fuursted K."/>
            <person name="Christensen J.J."/>
        </authorList>
    </citation>
    <scope>NUCLEOTIDE SEQUENCE [LARGE SCALE GENOMIC DNA]</scope>
    <source>
        <strain evidence="11">CCUG43001</strain>
    </source>
</reference>
<dbReference type="InterPro" id="IPR050721">
    <property type="entry name" value="Trk_Ktr_HKT_K-transport"/>
</dbReference>
<dbReference type="NCBIfam" id="NF007039">
    <property type="entry name" value="PRK09496.3-2"/>
    <property type="match status" value="1"/>
</dbReference>
<dbReference type="GO" id="GO:0005886">
    <property type="term" value="C:plasma membrane"/>
    <property type="evidence" value="ECO:0007669"/>
    <property type="project" value="InterPro"/>
</dbReference>
<evidence type="ECO:0000313" key="9">
    <source>
        <dbReference type="EMBL" id="AMB94748.1"/>
    </source>
</evidence>
<dbReference type="Gene3D" id="3.30.70.1450">
    <property type="entry name" value="Regulator of K+ conductance, C-terminal domain"/>
    <property type="match status" value="2"/>
</dbReference>
<feature type="domain" description="RCK C-terminal" evidence="8">
    <location>
        <begin position="385"/>
        <end position="466"/>
    </location>
</feature>
<name>A0A120I9F1_9LACT</name>
<evidence type="ECO:0000259" key="7">
    <source>
        <dbReference type="PROSITE" id="PS51201"/>
    </source>
</evidence>
<gene>
    <name evidence="9" type="ORF">AWM72_08255</name>
    <name evidence="10" type="ORF">CYJ28_01495</name>
</gene>
<dbReference type="InterPro" id="IPR006036">
    <property type="entry name" value="K_uptake_TrkA"/>
</dbReference>
<dbReference type="InterPro" id="IPR036721">
    <property type="entry name" value="RCK_C_sf"/>
</dbReference>
<dbReference type="EMBL" id="PKGY01000001">
    <property type="protein sequence ID" value="PKZ23249.1"/>
    <property type="molecule type" value="Genomic_DNA"/>
</dbReference>